<name>A0A101LXH0_PICGL</name>
<evidence type="ECO:0000313" key="1">
    <source>
        <dbReference type="EMBL" id="KUM47161.1"/>
    </source>
</evidence>
<gene>
    <name evidence="1" type="ORF">ABT39_MTgene6167</name>
</gene>
<protein>
    <submittedName>
        <fullName evidence="1">Uncharacterized protein</fullName>
    </submittedName>
</protein>
<comment type="caution">
    <text evidence="1">The sequence shown here is derived from an EMBL/GenBank/DDBJ whole genome shotgun (WGS) entry which is preliminary data.</text>
</comment>
<proteinExistence type="predicted"/>
<reference evidence="1" key="1">
    <citation type="journal article" date="2015" name="Genome Biol. Evol.">
        <title>Organellar Genomes of White Spruce (Picea glauca): Assembly and Annotation.</title>
        <authorList>
            <person name="Jackman S.D."/>
            <person name="Warren R.L."/>
            <person name="Gibb E.A."/>
            <person name="Vandervalk B.P."/>
            <person name="Mohamadi H."/>
            <person name="Chu J."/>
            <person name="Raymond A."/>
            <person name="Pleasance S."/>
            <person name="Coope R."/>
            <person name="Wildung M.R."/>
            <person name="Ritland C.E."/>
            <person name="Bousquet J."/>
            <person name="Jones S.J."/>
            <person name="Bohlmann J."/>
            <person name="Birol I."/>
        </authorList>
    </citation>
    <scope>NUCLEOTIDE SEQUENCE [LARGE SCALE GENOMIC DNA]</scope>
    <source>
        <tissue evidence="1">Flushing bud</tissue>
    </source>
</reference>
<dbReference type="EMBL" id="LKAM01000008">
    <property type="protein sequence ID" value="KUM47161.1"/>
    <property type="molecule type" value="Genomic_DNA"/>
</dbReference>
<dbReference type="AlphaFoldDB" id="A0A101LXH0"/>
<sequence>MLMVLKLRIAIKLISPLSQLPTLLLPRDSQKSDREPEHRAMSEHYFYLLRAITLHPKGGKPALE</sequence>
<accession>A0A101LXH0</accession>
<keyword evidence="1" id="KW-0496">Mitochondrion</keyword>
<geneLocation type="mitochondrion" evidence="1"/>
<organism evidence="1">
    <name type="scientific">Picea glauca</name>
    <name type="common">White spruce</name>
    <name type="synonym">Pinus glauca</name>
    <dbReference type="NCBI Taxonomy" id="3330"/>
    <lineage>
        <taxon>Eukaryota</taxon>
        <taxon>Viridiplantae</taxon>
        <taxon>Streptophyta</taxon>
        <taxon>Embryophyta</taxon>
        <taxon>Tracheophyta</taxon>
        <taxon>Spermatophyta</taxon>
        <taxon>Pinopsida</taxon>
        <taxon>Pinidae</taxon>
        <taxon>Conifers I</taxon>
        <taxon>Pinales</taxon>
        <taxon>Pinaceae</taxon>
        <taxon>Picea</taxon>
    </lineage>
</organism>